<evidence type="ECO:0000313" key="3">
    <source>
        <dbReference type="EMBL" id="RSX58356.1"/>
    </source>
</evidence>
<organism evidence="3 4">
    <name type="scientific">Bifidobacterium samirii</name>
    <dbReference type="NCBI Taxonomy" id="2306974"/>
    <lineage>
        <taxon>Bacteria</taxon>
        <taxon>Bacillati</taxon>
        <taxon>Actinomycetota</taxon>
        <taxon>Actinomycetes</taxon>
        <taxon>Bifidobacteriales</taxon>
        <taxon>Bifidobacteriaceae</taxon>
        <taxon>Bifidobacterium</taxon>
    </lineage>
</organism>
<dbReference type="GO" id="GO:0003677">
    <property type="term" value="F:DNA binding"/>
    <property type="evidence" value="ECO:0007669"/>
    <property type="project" value="UniProtKB-KW"/>
</dbReference>
<dbReference type="AlphaFoldDB" id="A0A430FVY5"/>
<proteinExistence type="predicted"/>
<sequence length="99" mass="11285">MSAEETTGTITIRKVPADCIAKLKETAKSHNRSMESEVRSVLEDYAAGVLARHEIRTTNFYERLRTFMEEESIEGFSEEEFPTPARGDEPERDREVFGA</sequence>
<dbReference type="GO" id="GO:0006355">
    <property type="term" value="P:regulation of DNA-templated transcription"/>
    <property type="evidence" value="ECO:0007669"/>
    <property type="project" value="InterPro"/>
</dbReference>
<feature type="domain" description="Antitoxin FitA-like ribbon-helix-helix" evidence="2">
    <location>
        <begin position="9"/>
        <end position="45"/>
    </location>
</feature>
<keyword evidence="4" id="KW-1185">Reference proteome</keyword>
<evidence type="ECO:0000313" key="4">
    <source>
        <dbReference type="Proteomes" id="UP000287470"/>
    </source>
</evidence>
<dbReference type="InterPro" id="IPR013321">
    <property type="entry name" value="Arc_rbn_hlx_hlx"/>
</dbReference>
<comment type="caution">
    <text evidence="3">The sequence shown here is derived from an EMBL/GenBank/DDBJ whole genome shotgun (WGS) entry which is preliminary data.</text>
</comment>
<reference evidence="3 4" key="1">
    <citation type="submission" date="2018-09" db="EMBL/GenBank/DDBJ databases">
        <title>Characterization of the phylogenetic diversity of five novel species belonging to the genus Bifidobacterium.</title>
        <authorList>
            <person name="Lugli G.A."/>
            <person name="Duranti S."/>
            <person name="Milani C."/>
        </authorList>
    </citation>
    <scope>NUCLEOTIDE SEQUENCE [LARGE SCALE GENOMIC DNA]</scope>
    <source>
        <strain evidence="3 4">2033B</strain>
    </source>
</reference>
<gene>
    <name evidence="3" type="ORF">D2E24_0234</name>
</gene>
<keyword evidence="3" id="KW-0238">DNA-binding</keyword>
<feature type="compositionally biased region" description="Basic and acidic residues" evidence="1">
    <location>
        <begin position="86"/>
        <end position="99"/>
    </location>
</feature>
<evidence type="ECO:0000259" key="2">
    <source>
        <dbReference type="Pfam" id="PF22513"/>
    </source>
</evidence>
<feature type="compositionally biased region" description="Acidic residues" evidence="1">
    <location>
        <begin position="72"/>
        <end position="81"/>
    </location>
</feature>
<dbReference type="InterPro" id="IPR053853">
    <property type="entry name" value="FitA-like_RHH"/>
</dbReference>
<dbReference type="EMBL" id="QXGK01000002">
    <property type="protein sequence ID" value="RSX58356.1"/>
    <property type="molecule type" value="Genomic_DNA"/>
</dbReference>
<accession>A0A430FVY5</accession>
<feature type="region of interest" description="Disordered" evidence="1">
    <location>
        <begin position="72"/>
        <end position="99"/>
    </location>
</feature>
<dbReference type="InterPro" id="IPR010985">
    <property type="entry name" value="Ribbon_hlx_hlx"/>
</dbReference>
<dbReference type="OrthoDB" id="3238326at2"/>
<evidence type="ECO:0000256" key="1">
    <source>
        <dbReference type="SAM" id="MobiDB-lite"/>
    </source>
</evidence>
<dbReference type="SUPFAM" id="SSF47598">
    <property type="entry name" value="Ribbon-helix-helix"/>
    <property type="match status" value="1"/>
</dbReference>
<dbReference type="RefSeq" id="WP_125967519.1">
    <property type="nucleotide sequence ID" value="NZ_QXGK01000002.1"/>
</dbReference>
<dbReference type="Proteomes" id="UP000287470">
    <property type="component" value="Unassembled WGS sequence"/>
</dbReference>
<name>A0A430FVY5_9BIFI</name>
<dbReference type="Pfam" id="PF22513">
    <property type="entry name" value="FitA-like_RHH"/>
    <property type="match status" value="1"/>
</dbReference>
<dbReference type="Gene3D" id="1.10.1220.10">
    <property type="entry name" value="Met repressor-like"/>
    <property type="match status" value="1"/>
</dbReference>
<protein>
    <submittedName>
        <fullName evidence="3">DNA-binding protein</fullName>
    </submittedName>
</protein>